<keyword evidence="8" id="KW-1185">Reference proteome</keyword>
<dbReference type="Pfam" id="PF00881">
    <property type="entry name" value="Nitroreductase"/>
    <property type="match status" value="1"/>
</dbReference>
<evidence type="ECO:0000256" key="3">
    <source>
        <dbReference type="ARBA" id="ARBA00022630"/>
    </source>
</evidence>
<keyword evidence="5" id="KW-0560">Oxidoreductase</keyword>
<dbReference type="SUPFAM" id="SSF55469">
    <property type="entry name" value="FMN-dependent nitroreductase-like"/>
    <property type="match status" value="1"/>
</dbReference>
<evidence type="ECO:0000313" key="7">
    <source>
        <dbReference type="EMBL" id="MDI6447453.1"/>
    </source>
</evidence>
<gene>
    <name evidence="7" type="ORF">QJ522_00230</name>
</gene>
<dbReference type="PANTHER" id="PTHR43673:SF2">
    <property type="entry name" value="NITROREDUCTASE"/>
    <property type="match status" value="1"/>
</dbReference>
<accession>A0AAW6TVJ6</accession>
<dbReference type="Proteomes" id="UP001431776">
    <property type="component" value="Unassembled WGS sequence"/>
</dbReference>
<dbReference type="PANTHER" id="PTHR43673">
    <property type="entry name" value="NAD(P)H NITROREDUCTASE YDGI-RELATED"/>
    <property type="match status" value="1"/>
</dbReference>
<dbReference type="InterPro" id="IPR029479">
    <property type="entry name" value="Nitroreductase"/>
</dbReference>
<dbReference type="InterPro" id="IPR000415">
    <property type="entry name" value="Nitroreductase-like"/>
</dbReference>
<feature type="domain" description="Nitroreductase" evidence="6">
    <location>
        <begin position="5"/>
        <end position="149"/>
    </location>
</feature>
<comment type="caution">
    <text evidence="7">The sequence shown here is derived from an EMBL/GenBank/DDBJ whole genome shotgun (WGS) entry which is preliminary data.</text>
</comment>
<reference evidence="7" key="1">
    <citation type="submission" date="2023-05" db="EMBL/GenBank/DDBJ databases">
        <title>Anaerotaeda fermentans gen. nov., sp. nov., a novel anaerobic planctomycete of the new family within the order Sedimentisphaerales isolated from Taman Peninsula, Russia.</title>
        <authorList>
            <person name="Khomyakova M.A."/>
            <person name="Merkel A.Y."/>
            <person name="Slobodkin A.I."/>
        </authorList>
    </citation>
    <scope>NUCLEOTIDE SEQUENCE</scope>
    <source>
        <strain evidence="7">M17dextr</strain>
    </source>
</reference>
<sequence length="172" mass="19278">MIDLLRDRRSIRRYLDRQIEAEKIELLREAALRAPSSRKIDPCEFIFVDDRATLEKLAACKPHGAAFLNGAALGIVICGDDTRSDVCVEDCSIASILIQMAAQSVGLGSCWIQVRKRMHDDHLSAEQYMQTLLGIPDHVRVESIVAVGYPAEHRTPLPAEELKTSKVHLNRF</sequence>
<dbReference type="RefSeq" id="WP_349242863.1">
    <property type="nucleotide sequence ID" value="NZ_JASCXX010000001.1"/>
</dbReference>
<evidence type="ECO:0000313" key="8">
    <source>
        <dbReference type="Proteomes" id="UP001431776"/>
    </source>
</evidence>
<evidence type="ECO:0000259" key="6">
    <source>
        <dbReference type="Pfam" id="PF00881"/>
    </source>
</evidence>
<evidence type="ECO:0000256" key="1">
    <source>
        <dbReference type="ARBA" id="ARBA00001917"/>
    </source>
</evidence>
<keyword evidence="3" id="KW-0285">Flavoprotein</keyword>
<dbReference type="CDD" id="cd02151">
    <property type="entry name" value="nitroreductase"/>
    <property type="match status" value="1"/>
</dbReference>
<name>A0AAW6TVJ6_9BACT</name>
<comment type="similarity">
    <text evidence="2">Belongs to the nitroreductase family.</text>
</comment>
<keyword evidence="4" id="KW-0288">FMN</keyword>
<dbReference type="Gene3D" id="3.40.109.10">
    <property type="entry name" value="NADH Oxidase"/>
    <property type="match status" value="1"/>
</dbReference>
<evidence type="ECO:0000256" key="5">
    <source>
        <dbReference type="ARBA" id="ARBA00023002"/>
    </source>
</evidence>
<protein>
    <submittedName>
        <fullName evidence="7">Nitroreductase family protein</fullName>
    </submittedName>
</protein>
<evidence type="ECO:0000256" key="2">
    <source>
        <dbReference type="ARBA" id="ARBA00007118"/>
    </source>
</evidence>
<proteinExistence type="inferred from homology"/>
<dbReference type="GO" id="GO:0016491">
    <property type="term" value="F:oxidoreductase activity"/>
    <property type="evidence" value="ECO:0007669"/>
    <property type="project" value="UniProtKB-KW"/>
</dbReference>
<dbReference type="AlphaFoldDB" id="A0AAW6TVJ6"/>
<dbReference type="EMBL" id="JASCXX010000001">
    <property type="protein sequence ID" value="MDI6447453.1"/>
    <property type="molecule type" value="Genomic_DNA"/>
</dbReference>
<comment type="cofactor">
    <cofactor evidence="1">
        <name>FMN</name>
        <dbReference type="ChEBI" id="CHEBI:58210"/>
    </cofactor>
</comment>
<evidence type="ECO:0000256" key="4">
    <source>
        <dbReference type="ARBA" id="ARBA00022643"/>
    </source>
</evidence>
<organism evidence="7 8">
    <name type="scientific">Anaerobaca lacustris</name>
    <dbReference type="NCBI Taxonomy" id="3044600"/>
    <lineage>
        <taxon>Bacteria</taxon>
        <taxon>Pseudomonadati</taxon>
        <taxon>Planctomycetota</taxon>
        <taxon>Phycisphaerae</taxon>
        <taxon>Sedimentisphaerales</taxon>
        <taxon>Anaerobacaceae</taxon>
        <taxon>Anaerobaca</taxon>
    </lineage>
</organism>